<evidence type="ECO:0000256" key="1">
    <source>
        <dbReference type="SAM" id="SignalP"/>
    </source>
</evidence>
<dbReference type="InterPro" id="IPR050902">
    <property type="entry name" value="ABC_Transporter_SBP"/>
</dbReference>
<dbReference type="InterPro" id="IPR002491">
    <property type="entry name" value="ABC_transptr_periplasmic_BD"/>
</dbReference>
<feature type="chain" id="PRO_5021882957" evidence="1">
    <location>
        <begin position="21"/>
        <end position="270"/>
    </location>
</feature>
<organism evidence="3 4">
    <name type="scientific">Denitromonas halophila</name>
    <dbReference type="NCBI Taxonomy" id="1629404"/>
    <lineage>
        <taxon>Bacteria</taxon>
        <taxon>Pseudomonadati</taxon>
        <taxon>Pseudomonadota</taxon>
        <taxon>Betaproteobacteria</taxon>
        <taxon>Rhodocyclales</taxon>
        <taxon>Zoogloeaceae</taxon>
        <taxon>Denitromonas</taxon>
    </lineage>
</organism>
<dbReference type="PANTHER" id="PTHR30535">
    <property type="entry name" value="VITAMIN B12-BINDING PROTEIN"/>
    <property type="match status" value="1"/>
</dbReference>
<keyword evidence="4" id="KW-1185">Reference proteome</keyword>
<reference evidence="3 4" key="1">
    <citation type="submission" date="2019-07" db="EMBL/GenBank/DDBJ databases">
        <title>The pathways for chlorine oxyanion respiration interact through the shared metabolite chlorate.</title>
        <authorList>
            <person name="Barnum T.P."/>
            <person name="Cheng Y."/>
            <person name="Hill K.A."/>
            <person name="Lucas L.N."/>
            <person name="Carlson H.K."/>
            <person name="Coates J.D."/>
        </authorList>
    </citation>
    <scope>NUCLEOTIDE SEQUENCE [LARGE SCALE GENOMIC DNA]</scope>
    <source>
        <strain evidence="3 4">SFB-3</strain>
    </source>
</reference>
<dbReference type="GO" id="GO:0071281">
    <property type="term" value="P:cellular response to iron ion"/>
    <property type="evidence" value="ECO:0007669"/>
    <property type="project" value="TreeGrafter"/>
</dbReference>
<dbReference type="Pfam" id="PF01497">
    <property type="entry name" value="Peripla_BP_2"/>
    <property type="match status" value="1"/>
</dbReference>
<sequence>MRYVSRLIAVWLLAMASVQAAECPRIVSQSPYLTMAIEWLGQGECIVGVSRYDSFKPKLPRTGGVMDPDAKAIAALKPDVVIGSDMADEAAFAAAVPKGAKAARMGGFNSMFEVESMLEDIALLIQSSEGGKVASFRRGWFTRAKNTGARGERVLLLTACSGTPYSYGRKHVLGDLFYAAGFNVVEEDVRVRAVRAGEAVPDLAALIARTQPDIVFTFNRAADTECKVVLEEKPGVKIIPLDGDNFLNPGHRMIDGLDEVTRIMRAQRTQ</sequence>
<dbReference type="RefSeq" id="WP_144309192.1">
    <property type="nucleotide sequence ID" value="NZ_VMNK01000006.1"/>
</dbReference>
<protein>
    <submittedName>
        <fullName evidence="3">ABC transporter substrate-binding protein</fullName>
    </submittedName>
</protein>
<dbReference type="EMBL" id="VMNK01000006">
    <property type="protein sequence ID" value="TVO57737.1"/>
    <property type="molecule type" value="Genomic_DNA"/>
</dbReference>
<dbReference type="PANTHER" id="PTHR30535:SF34">
    <property type="entry name" value="MOLYBDATE-BINDING PROTEIN MOLA"/>
    <property type="match status" value="1"/>
</dbReference>
<name>A0A557QXU2_9RHOO</name>
<proteinExistence type="predicted"/>
<dbReference type="AlphaFoldDB" id="A0A557QXU2"/>
<feature type="signal peptide" evidence="1">
    <location>
        <begin position="1"/>
        <end position="20"/>
    </location>
</feature>
<dbReference type="SUPFAM" id="SSF53807">
    <property type="entry name" value="Helical backbone' metal receptor"/>
    <property type="match status" value="1"/>
</dbReference>
<evidence type="ECO:0000259" key="2">
    <source>
        <dbReference type="Pfam" id="PF01497"/>
    </source>
</evidence>
<keyword evidence="1" id="KW-0732">Signal</keyword>
<comment type="caution">
    <text evidence="3">The sequence shown here is derived from an EMBL/GenBank/DDBJ whole genome shotgun (WGS) entry which is preliminary data.</text>
</comment>
<dbReference type="Gene3D" id="3.40.50.1980">
    <property type="entry name" value="Nitrogenase molybdenum iron protein domain"/>
    <property type="match status" value="2"/>
</dbReference>
<accession>A0A557QXU2</accession>
<dbReference type="Proteomes" id="UP000319502">
    <property type="component" value="Unassembled WGS sequence"/>
</dbReference>
<gene>
    <name evidence="3" type="ORF">FHP91_08705</name>
</gene>
<evidence type="ECO:0000313" key="3">
    <source>
        <dbReference type="EMBL" id="TVO57737.1"/>
    </source>
</evidence>
<dbReference type="OrthoDB" id="9816357at2"/>
<evidence type="ECO:0000313" key="4">
    <source>
        <dbReference type="Proteomes" id="UP000319502"/>
    </source>
</evidence>
<feature type="domain" description="Fe/B12 periplasmic-binding" evidence="2">
    <location>
        <begin position="40"/>
        <end position="221"/>
    </location>
</feature>